<feature type="transmembrane region" description="Helical" evidence="6">
    <location>
        <begin position="240"/>
        <end position="269"/>
    </location>
</feature>
<keyword evidence="3 6" id="KW-0812">Transmembrane</keyword>
<feature type="transmembrane region" description="Helical" evidence="6">
    <location>
        <begin position="158"/>
        <end position="176"/>
    </location>
</feature>
<gene>
    <name evidence="7" type="ORF">NQX30_06240</name>
</gene>
<dbReference type="Proteomes" id="UP001168167">
    <property type="component" value="Unassembled WGS sequence"/>
</dbReference>
<organism evidence="7 8">
    <name type="scientific">Candidatus Doriopsillibacter californiensis</name>
    <dbReference type="NCBI Taxonomy" id="2970740"/>
    <lineage>
        <taxon>Bacteria</taxon>
        <taxon>Pseudomonadati</taxon>
        <taxon>Pseudomonadota</taxon>
        <taxon>Gammaproteobacteria</taxon>
        <taxon>Candidatus Tethybacterales</taxon>
        <taxon>Candidatus Persebacteraceae</taxon>
        <taxon>Candidatus Doriopsillibacter</taxon>
    </lineage>
</organism>
<evidence type="ECO:0000313" key="8">
    <source>
        <dbReference type="Proteomes" id="UP001168167"/>
    </source>
</evidence>
<reference evidence="7" key="1">
    <citation type="submission" date="2022-08" db="EMBL/GenBank/DDBJ databases">
        <authorList>
            <person name="Dzunkova M."/>
            <person name="La Clair J."/>
            <person name="Tyml T."/>
            <person name="Doud D."/>
            <person name="Schulz F."/>
            <person name="Piquer S."/>
            <person name="Porcel Sanchis D."/>
            <person name="Osborn A."/>
            <person name="Robinson D."/>
            <person name="Louie K.B."/>
            <person name="Bowen B.P."/>
            <person name="Bowers R."/>
            <person name="Lee J."/>
            <person name="Arnau Llombart V."/>
            <person name="Diaz Villanueva W."/>
            <person name="Gosliner T."/>
            <person name="Northen T."/>
            <person name="Cheng J.-F."/>
            <person name="Burkart M.D."/>
            <person name="Woyke T."/>
        </authorList>
    </citation>
    <scope>NUCLEOTIDE SEQUENCE</scope>
    <source>
        <strain evidence="7">Df01</strain>
    </source>
</reference>
<comment type="caution">
    <text evidence="7">The sequence shown here is derived from an EMBL/GenBank/DDBJ whole genome shotgun (WGS) entry which is preliminary data.</text>
</comment>
<evidence type="ECO:0000256" key="5">
    <source>
        <dbReference type="ARBA" id="ARBA00023136"/>
    </source>
</evidence>
<dbReference type="CDD" id="cd06581">
    <property type="entry name" value="TM_PBP1_LivM_like"/>
    <property type="match status" value="1"/>
</dbReference>
<protein>
    <submittedName>
        <fullName evidence="7">Branched-chain amino acid ABC transporter permease</fullName>
    </submittedName>
</protein>
<evidence type="ECO:0000313" key="7">
    <source>
        <dbReference type="EMBL" id="MDM5147966.1"/>
    </source>
</evidence>
<evidence type="ECO:0000256" key="6">
    <source>
        <dbReference type="SAM" id="Phobius"/>
    </source>
</evidence>
<comment type="subcellular location">
    <subcellularLocation>
        <location evidence="1">Cell inner membrane</location>
        <topology evidence="1">Multi-pass membrane protein</topology>
    </subcellularLocation>
</comment>
<dbReference type="PANTHER" id="PTHR30482:SF10">
    <property type="entry name" value="HIGH-AFFINITY BRANCHED-CHAIN AMINO ACID TRANSPORT PROTEIN BRAE"/>
    <property type="match status" value="1"/>
</dbReference>
<dbReference type="InterPro" id="IPR001851">
    <property type="entry name" value="ABC_transp_permease"/>
</dbReference>
<keyword evidence="5 6" id="KW-0472">Membrane</keyword>
<dbReference type="InterPro" id="IPR043428">
    <property type="entry name" value="LivM-like"/>
</dbReference>
<dbReference type="Pfam" id="PF02653">
    <property type="entry name" value="BPD_transp_2"/>
    <property type="match status" value="1"/>
</dbReference>
<feature type="transmembrane region" description="Helical" evidence="6">
    <location>
        <begin position="109"/>
        <end position="127"/>
    </location>
</feature>
<dbReference type="EMBL" id="JANQAO010000003">
    <property type="protein sequence ID" value="MDM5147966.1"/>
    <property type="molecule type" value="Genomic_DNA"/>
</dbReference>
<feature type="transmembrane region" description="Helical" evidence="6">
    <location>
        <begin position="32"/>
        <end position="49"/>
    </location>
</feature>
<name>A0ABT7QML5_9GAMM</name>
<evidence type="ECO:0000256" key="2">
    <source>
        <dbReference type="ARBA" id="ARBA00022475"/>
    </source>
</evidence>
<keyword evidence="2" id="KW-1003">Cell membrane</keyword>
<sequence length="317" mass="35055">MSAKLRQTILFLALGAGLLILPHLLPFHYQDLLIFLTINVLVVCSYRLVTLTGEWSLIHAVMMGVGGYTAALLFKNFELSMWLTVPLAGSVAGLAAALLCFPLFRMTQFYFLIGSFAAGEAIRLLWIEFVHPFGGTGGLSGVEPPLVGSIDFIEPIPYFYLALSVVSFCVFILYRIEKSRIGLTLHAVHWKAPLAESVGVNTWNYRALAFIIGSFFVGIAGGLKVHYLGTITPNQFGIGFMVFILIWVIVGGYNTLYGPIIGVILLTVFDEFIRQFDEIRPAIYGTVLVLSILFLPKGLERIVAKIQIKFNGKTDEH</sequence>
<keyword evidence="4 6" id="KW-1133">Transmembrane helix</keyword>
<feature type="transmembrane region" description="Helical" evidence="6">
    <location>
        <begin position="80"/>
        <end position="104"/>
    </location>
</feature>
<keyword evidence="8" id="KW-1185">Reference proteome</keyword>
<evidence type="ECO:0000256" key="4">
    <source>
        <dbReference type="ARBA" id="ARBA00022989"/>
    </source>
</evidence>
<evidence type="ECO:0000256" key="3">
    <source>
        <dbReference type="ARBA" id="ARBA00022692"/>
    </source>
</evidence>
<proteinExistence type="predicted"/>
<accession>A0ABT7QML5</accession>
<dbReference type="PANTHER" id="PTHR30482">
    <property type="entry name" value="HIGH-AFFINITY BRANCHED-CHAIN AMINO ACID TRANSPORT SYSTEM PERMEASE"/>
    <property type="match status" value="1"/>
</dbReference>
<evidence type="ECO:0000256" key="1">
    <source>
        <dbReference type="ARBA" id="ARBA00004429"/>
    </source>
</evidence>
<reference evidence="7" key="2">
    <citation type="journal article" date="2023" name="Microbiome">
        <title>Synthase-selected sorting approach identifies a beta-lactone synthase in a nudibranch symbiotic bacterium.</title>
        <authorList>
            <person name="Dzunkova M."/>
            <person name="La Clair J.J."/>
            <person name="Tyml T."/>
            <person name="Doud D."/>
            <person name="Schulz F."/>
            <person name="Piquer-Esteban S."/>
            <person name="Porcel Sanchis D."/>
            <person name="Osborn A."/>
            <person name="Robinson D."/>
            <person name="Louie K.B."/>
            <person name="Bowen B.P."/>
            <person name="Bowers R.M."/>
            <person name="Lee J."/>
            <person name="Arnau V."/>
            <person name="Diaz-Villanueva W."/>
            <person name="Stepanauskas R."/>
            <person name="Gosliner T."/>
            <person name="Date S.V."/>
            <person name="Northen T.R."/>
            <person name="Cheng J.F."/>
            <person name="Burkart M.D."/>
            <person name="Woyke T."/>
        </authorList>
    </citation>
    <scope>NUCLEOTIDE SEQUENCE</scope>
    <source>
        <strain evidence="7">Df01</strain>
    </source>
</reference>
<feature type="transmembrane region" description="Helical" evidence="6">
    <location>
        <begin position="56"/>
        <end position="74"/>
    </location>
</feature>
<feature type="transmembrane region" description="Helical" evidence="6">
    <location>
        <begin position="207"/>
        <end position="228"/>
    </location>
</feature>